<organism evidence="1 2">
    <name type="scientific">Denitrobacterium detoxificans</name>
    <dbReference type="NCBI Taxonomy" id="79604"/>
    <lineage>
        <taxon>Bacteria</taxon>
        <taxon>Bacillati</taxon>
        <taxon>Actinomycetota</taxon>
        <taxon>Coriobacteriia</taxon>
        <taxon>Eggerthellales</taxon>
        <taxon>Eggerthellaceae</taxon>
        <taxon>Denitrobacterium</taxon>
    </lineage>
</organism>
<accession>A0A1H8QMK1</accession>
<evidence type="ECO:0000313" key="1">
    <source>
        <dbReference type="EMBL" id="SEO55475.1"/>
    </source>
</evidence>
<dbReference type="AlphaFoldDB" id="A0A1H8QMK1"/>
<reference evidence="2" key="1">
    <citation type="submission" date="2016-10" db="EMBL/GenBank/DDBJ databases">
        <authorList>
            <person name="Varghese N."/>
        </authorList>
    </citation>
    <scope>NUCLEOTIDE SEQUENCE [LARGE SCALE GENOMIC DNA]</scope>
    <source>
        <strain evidence="2">DSM 21843</strain>
    </source>
</reference>
<protein>
    <submittedName>
        <fullName evidence="1">Uncharacterized protein</fullName>
    </submittedName>
</protein>
<name>A0A1H8QMK1_9ACTN</name>
<keyword evidence="2" id="KW-1185">Reference proteome</keyword>
<dbReference type="EMBL" id="FOEC01000002">
    <property type="protein sequence ID" value="SEO55475.1"/>
    <property type="molecule type" value="Genomic_DNA"/>
</dbReference>
<evidence type="ECO:0000313" key="2">
    <source>
        <dbReference type="Proteomes" id="UP000182975"/>
    </source>
</evidence>
<dbReference type="OrthoDB" id="3174662at2"/>
<proteinExistence type="predicted"/>
<dbReference type="Proteomes" id="UP000182975">
    <property type="component" value="Unassembled WGS sequence"/>
</dbReference>
<gene>
    <name evidence="1" type="ORF">SAMN02910314_00546</name>
</gene>
<sequence length="84" mass="9395">MSKCWEIRGCEGDANNYDHCPHAMLGGRCPVDCAFAECSRPQRKQADVLELLEPTVDRSAAVKEYCCTCSFFLQHGPRIEKAEA</sequence>